<dbReference type="PROSITE" id="PS51257">
    <property type="entry name" value="PROKAR_LIPOPROTEIN"/>
    <property type="match status" value="1"/>
</dbReference>
<sequence length="197" mass="21587">MNKISSITLYLLIAFILVLSGCGGDDADNGNDKESQDQGTEENGDDNEEDAAEDEKNGDKQEDKDTEELSVGDSADLEGLKVTLNEVRVEPGGEFDEPENDQFVVVNLTAENNSDEEIVVSSIMNVELYDEEGYSYTTTILTEGIQGQFDGTVAPDKKLRGEIPFDVPESGEYELHFSDPFDSGRAVWIITSEDLGK</sequence>
<feature type="chain" id="PRO_5026940950" evidence="3">
    <location>
        <begin position="28"/>
        <end position="197"/>
    </location>
</feature>
<organism evidence="5 6">
    <name type="scientific">Ornithinibacillus caprae</name>
    <dbReference type="NCBI Taxonomy" id="2678566"/>
    <lineage>
        <taxon>Bacteria</taxon>
        <taxon>Bacillati</taxon>
        <taxon>Bacillota</taxon>
        <taxon>Bacilli</taxon>
        <taxon>Bacillales</taxon>
        <taxon>Bacillaceae</taxon>
        <taxon>Ornithinibacillus</taxon>
    </lineage>
</organism>
<name>A0A6N8FHA8_9BACI</name>
<evidence type="ECO:0000256" key="3">
    <source>
        <dbReference type="SAM" id="SignalP"/>
    </source>
</evidence>
<dbReference type="InterPro" id="IPR029050">
    <property type="entry name" value="Immunoprotect_excell_Ig-like"/>
</dbReference>
<dbReference type="RefSeq" id="WP_155668803.1">
    <property type="nucleotide sequence ID" value="NZ_WOCA01000007.1"/>
</dbReference>
<evidence type="ECO:0000313" key="5">
    <source>
        <dbReference type="EMBL" id="MUK88825.1"/>
    </source>
</evidence>
<keyword evidence="1 3" id="KW-0732">Signal</keyword>
<accession>A0A6N8FHA8</accession>
<dbReference type="InterPro" id="IPR029051">
    <property type="entry name" value="DUF4352"/>
</dbReference>
<evidence type="ECO:0000259" key="4">
    <source>
        <dbReference type="Pfam" id="PF11611"/>
    </source>
</evidence>
<feature type="domain" description="DUF4352" evidence="4">
    <location>
        <begin position="70"/>
        <end position="183"/>
    </location>
</feature>
<evidence type="ECO:0000313" key="6">
    <source>
        <dbReference type="Proteomes" id="UP000469125"/>
    </source>
</evidence>
<comment type="caution">
    <text evidence="5">The sequence shown here is derived from an EMBL/GenBank/DDBJ whole genome shotgun (WGS) entry which is preliminary data.</text>
</comment>
<gene>
    <name evidence="5" type="ORF">GMD78_10515</name>
</gene>
<reference evidence="5 6" key="1">
    <citation type="submission" date="2019-11" db="EMBL/GenBank/DDBJ databases">
        <authorList>
            <person name="Li X."/>
        </authorList>
    </citation>
    <scope>NUCLEOTIDE SEQUENCE [LARGE SCALE GENOMIC DNA]</scope>
    <source>
        <strain evidence="5 6">L9</strain>
    </source>
</reference>
<feature type="compositionally biased region" description="Basic and acidic residues" evidence="2">
    <location>
        <begin position="54"/>
        <end position="63"/>
    </location>
</feature>
<evidence type="ECO:0000256" key="1">
    <source>
        <dbReference type="ARBA" id="ARBA00022729"/>
    </source>
</evidence>
<dbReference type="AlphaFoldDB" id="A0A6N8FHA8"/>
<dbReference type="EMBL" id="WOCA01000007">
    <property type="protein sequence ID" value="MUK88825.1"/>
    <property type="molecule type" value="Genomic_DNA"/>
</dbReference>
<dbReference type="Pfam" id="PF11611">
    <property type="entry name" value="DUF4352"/>
    <property type="match status" value="1"/>
</dbReference>
<dbReference type="Gene3D" id="2.60.40.1240">
    <property type="match status" value="1"/>
</dbReference>
<keyword evidence="6" id="KW-1185">Reference proteome</keyword>
<proteinExistence type="predicted"/>
<feature type="signal peptide" evidence="3">
    <location>
        <begin position="1"/>
        <end position="27"/>
    </location>
</feature>
<feature type="compositionally biased region" description="Acidic residues" evidence="2">
    <location>
        <begin position="39"/>
        <end position="53"/>
    </location>
</feature>
<feature type="region of interest" description="Disordered" evidence="2">
    <location>
        <begin position="24"/>
        <end position="76"/>
    </location>
</feature>
<evidence type="ECO:0000256" key="2">
    <source>
        <dbReference type="SAM" id="MobiDB-lite"/>
    </source>
</evidence>
<protein>
    <submittedName>
        <fullName evidence="5">DUF4352 domain-containing protein</fullName>
    </submittedName>
</protein>
<dbReference type="Proteomes" id="UP000469125">
    <property type="component" value="Unassembled WGS sequence"/>
</dbReference>